<dbReference type="Proteomes" id="UP001595965">
    <property type="component" value="Unassembled WGS sequence"/>
</dbReference>
<proteinExistence type="inferred from homology"/>
<protein>
    <submittedName>
        <fullName evidence="10">ABC transporter permease</fullName>
    </submittedName>
</protein>
<feature type="transmembrane region" description="Helical" evidence="7">
    <location>
        <begin position="141"/>
        <end position="164"/>
    </location>
</feature>
<keyword evidence="3" id="KW-1003">Cell membrane</keyword>
<feature type="transmembrane region" description="Helical" evidence="7">
    <location>
        <begin position="214"/>
        <end position="236"/>
    </location>
</feature>
<dbReference type="InterPro" id="IPR045621">
    <property type="entry name" value="BPD_transp_1_N"/>
</dbReference>
<feature type="transmembrane region" description="Helical" evidence="7">
    <location>
        <begin position="317"/>
        <end position="343"/>
    </location>
</feature>
<keyword evidence="2 7" id="KW-0813">Transport</keyword>
<dbReference type="Gene3D" id="1.10.3720.10">
    <property type="entry name" value="MetI-like"/>
    <property type="match status" value="1"/>
</dbReference>
<gene>
    <name evidence="10" type="ORF">ACFO0K_04265</name>
</gene>
<evidence type="ECO:0000256" key="3">
    <source>
        <dbReference type="ARBA" id="ARBA00022475"/>
    </source>
</evidence>
<evidence type="ECO:0000256" key="7">
    <source>
        <dbReference type="RuleBase" id="RU363032"/>
    </source>
</evidence>
<evidence type="ECO:0000256" key="6">
    <source>
        <dbReference type="ARBA" id="ARBA00023136"/>
    </source>
</evidence>
<feature type="transmembrane region" description="Helical" evidence="7">
    <location>
        <begin position="49"/>
        <end position="70"/>
    </location>
</feature>
<dbReference type="InterPro" id="IPR000515">
    <property type="entry name" value="MetI-like"/>
</dbReference>
<organism evidence="10 11">
    <name type="scientific">Citricoccus alkalitolerans</name>
    <dbReference type="NCBI Taxonomy" id="246603"/>
    <lineage>
        <taxon>Bacteria</taxon>
        <taxon>Bacillati</taxon>
        <taxon>Actinomycetota</taxon>
        <taxon>Actinomycetes</taxon>
        <taxon>Micrococcales</taxon>
        <taxon>Micrococcaceae</taxon>
        <taxon>Citricoccus</taxon>
    </lineage>
</organism>
<dbReference type="SUPFAM" id="SSF161098">
    <property type="entry name" value="MetI-like"/>
    <property type="match status" value="1"/>
</dbReference>
<dbReference type="PANTHER" id="PTHR43163:SF6">
    <property type="entry name" value="DIPEPTIDE TRANSPORT SYSTEM PERMEASE PROTEIN DPPB-RELATED"/>
    <property type="match status" value="1"/>
</dbReference>
<dbReference type="EMBL" id="JBHSEN010000001">
    <property type="protein sequence ID" value="MFC4428893.1"/>
    <property type="molecule type" value="Genomic_DNA"/>
</dbReference>
<dbReference type="Pfam" id="PF00528">
    <property type="entry name" value="BPD_transp_1"/>
    <property type="match status" value="1"/>
</dbReference>
<feature type="region of interest" description="Disordered" evidence="8">
    <location>
        <begin position="14"/>
        <end position="34"/>
    </location>
</feature>
<evidence type="ECO:0000259" key="9">
    <source>
        <dbReference type="PROSITE" id="PS50928"/>
    </source>
</evidence>
<comment type="subcellular location">
    <subcellularLocation>
        <location evidence="1 7">Cell membrane</location>
        <topology evidence="1 7">Multi-pass membrane protein</topology>
    </subcellularLocation>
</comment>
<dbReference type="Pfam" id="PF19300">
    <property type="entry name" value="BPD_transp_1_N"/>
    <property type="match status" value="1"/>
</dbReference>
<evidence type="ECO:0000313" key="10">
    <source>
        <dbReference type="EMBL" id="MFC4428893.1"/>
    </source>
</evidence>
<keyword evidence="6 7" id="KW-0472">Membrane</keyword>
<evidence type="ECO:0000256" key="8">
    <source>
        <dbReference type="SAM" id="MobiDB-lite"/>
    </source>
</evidence>
<comment type="similarity">
    <text evidence="7">Belongs to the binding-protein-dependent transport system permease family.</text>
</comment>
<evidence type="ECO:0000256" key="5">
    <source>
        <dbReference type="ARBA" id="ARBA00022989"/>
    </source>
</evidence>
<dbReference type="CDD" id="cd06261">
    <property type="entry name" value="TM_PBP2"/>
    <property type="match status" value="1"/>
</dbReference>
<keyword evidence="5 7" id="KW-1133">Transmembrane helix</keyword>
<keyword evidence="11" id="KW-1185">Reference proteome</keyword>
<evidence type="ECO:0000256" key="2">
    <source>
        <dbReference type="ARBA" id="ARBA00022448"/>
    </source>
</evidence>
<dbReference type="InterPro" id="IPR035906">
    <property type="entry name" value="MetI-like_sf"/>
</dbReference>
<feature type="transmembrane region" description="Helical" evidence="7">
    <location>
        <begin position="176"/>
        <end position="202"/>
    </location>
</feature>
<feature type="transmembrane region" description="Helical" evidence="7">
    <location>
        <begin position="271"/>
        <end position="297"/>
    </location>
</feature>
<evidence type="ECO:0000256" key="1">
    <source>
        <dbReference type="ARBA" id="ARBA00004651"/>
    </source>
</evidence>
<dbReference type="RefSeq" id="WP_378108221.1">
    <property type="nucleotide sequence ID" value="NZ_JBHSEN010000001.1"/>
</dbReference>
<reference evidence="11" key="1">
    <citation type="journal article" date="2019" name="Int. J. Syst. Evol. Microbiol.">
        <title>The Global Catalogue of Microorganisms (GCM) 10K type strain sequencing project: providing services to taxonomists for standard genome sequencing and annotation.</title>
        <authorList>
            <consortium name="The Broad Institute Genomics Platform"/>
            <consortium name="The Broad Institute Genome Sequencing Center for Infectious Disease"/>
            <person name="Wu L."/>
            <person name="Ma J."/>
        </authorList>
    </citation>
    <scope>NUCLEOTIDE SEQUENCE [LARGE SCALE GENOMIC DNA]</scope>
    <source>
        <strain evidence="11">CGMCC 1.12125</strain>
    </source>
</reference>
<dbReference type="PANTHER" id="PTHR43163">
    <property type="entry name" value="DIPEPTIDE TRANSPORT SYSTEM PERMEASE PROTEIN DPPB-RELATED"/>
    <property type="match status" value="1"/>
</dbReference>
<dbReference type="PROSITE" id="PS50928">
    <property type="entry name" value="ABC_TM1"/>
    <property type="match status" value="1"/>
</dbReference>
<keyword evidence="4 7" id="KW-0812">Transmembrane</keyword>
<feature type="domain" description="ABC transmembrane type-1" evidence="9">
    <location>
        <begin position="135"/>
        <end position="340"/>
    </location>
</feature>
<evidence type="ECO:0000313" key="11">
    <source>
        <dbReference type="Proteomes" id="UP001595965"/>
    </source>
</evidence>
<sequence length="354" mass="37137">MTINATALKDVGAGPARNKNLEGGSGTSPAAPRRGRWSSPWLDFALRRAGGLLLSLMILVVITFMIVPLIPGDPAVAIAGTDATPAAVEALRERMGLNDPMGVRFVDYVGGLLQLDLGTSFRFGLPVTDIVAAKLPFTAQLAVLAIAVVLLVSIPVGMAVGILTRGGRNRWLDVTFANVAGFLASLPGYVVGTLLIVVFAIMWPVLPAGGADSLSALVLPTAALALGPTAAVARVVRRETSTVLEQDYMRTARGRRLPAARLYLRHALPNLMTSTLTLTGLILASLLGGAIIVETVFNYPGIGSEIIQAIIYRDYPVIQGIILTVGLIATLLTLLVDIVLGLIDPRTLGSKTHG</sequence>
<comment type="caution">
    <text evidence="10">The sequence shown here is derived from an EMBL/GenBank/DDBJ whole genome shotgun (WGS) entry which is preliminary data.</text>
</comment>
<accession>A0ABV8XZ85</accession>
<evidence type="ECO:0000256" key="4">
    <source>
        <dbReference type="ARBA" id="ARBA00022692"/>
    </source>
</evidence>
<name>A0ABV8XZ85_9MICC</name>